<dbReference type="PANTHER" id="PTHR22926">
    <property type="entry name" value="PHOSPHO-N-ACETYLMURAMOYL-PENTAPEPTIDE-TRANSFERASE"/>
    <property type="match status" value="1"/>
</dbReference>
<keyword evidence="5 7" id="KW-1133">Transmembrane helix</keyword>
<organism evidence="8">
    <name type="scientific">marine sediment metagenome</name>
    <dbReference type="NCBI Taxonomy" id="412755"/>
    <lineage>
        <taxon>unclassified sequences</taxon>
        <taxon>metagenomes</taxon>
        <taxon>ecological metagenomes</taxon>
    </lineage>
</organism>
<dbReference type="Pfam" id="PF10555">
    <property type="entry name" value="MraY_sig1"/>
    <property type="match status" value="1"/>
</dbReference>
<feature type="transmembrane region" description="Helical" evidence="7">
    <location>
        <begin position="228"/>
        <end position="257"/>
    </location>
</feature>
<evidence type="ECO:0000256" key="5">
    <source>
        <dbReference type="ARBA" id="ARBA00022989"/>
    </source>
</evidence>
<evidence type="ECO:0000256" key="3">
    <source>
        <dbReference type="ARBA" id="ARBA00022679"/>
    </source>
</evidence>
<dbReference type="GO" id="GO:0005886">
    <property type="term" value="C:plasma membrane"/>
    <property type="evidence" value="ECO:0007669"/>
    <property type="project" value="TreeGrafter"/>
</dbReference>
<keyword evidence="4 7" id="KW-0812">Transmembrane</keyword>
<name>A0A0F8XEW7_9ZZZZ</name>
<dbReference type="InterPro" id="IPR018480">
    <property type="entry name" value="PNAcMuramoyl-5peptid_Trfase_CS"/>
</dbReference>
<feature type="transmembrane region" description="Helical" evidence="7">
    <location>
        <begin position="147"/>
        <end position="166"/>
    </location>
</feature>
<reference evidence="8" key="1">
    <citation type="journal article" date="2015" name="Nature">
        <title>Complex archaea that bridge the gap between prokaryotes and eukaryotes.</title>
        <authorList>
            <person name="Spang A."/>
            <person name="Saw J.H."/>
            <person name="Jorgensen S.L."/>
            <person name="Zaremba-Niedzwiedzka K."/>
            <person name="Martijn J."/>
            <person name="Lind A.E."/>
            <person name="van Eijk R."/>
            <person name="Schleper C."/>
            <person name="Guy L."/>
            <person name="Ettema T.J."/>
        </authorList>
    </citation>
    <scope>NUCLEOTIDE SEQUENCE</scope>
</reference>
<dbReference type="PANTHER" id="PTHR22926:SF5">
    <property type="entry name" value="PHOSPHO-N-ACETYLMURAMOYL-PENTAPEPTIDE-TRANSFERASE HOMOLOG"/>
    <property type="match status" value="1"/>
</dbReference>
<evidence type="ECO:0000256" key="2">
    <source>
        <dbReference type="ARBA" id="ARBA00005583"/>
    </source>
</evidence>
<keyword evidence="6 7" id="KW-0472">Membrane</keyword>
<dbReference type="HAMAP" id="MF_00038">
    <property type="entry name" value="MraY"/>
    <property type="match status" value="1"/>
</dbReference>
<sequence>MIYALSVGAMTLTATVIAGRPFVGMLRRLKVGKRISEWGPESHQAKAGTPTMGGLLILAAVIGFSIAANLVGRQSIGLPLAVMAALGALGFADDLGSLQDRAHTALNKRVKFLAFVGIGVAAAFGLYEGLELSAANVPYAGQHDLAAWYIPIAVGVIVLTAGGVAVSDGLDGLAAGTSAIAFGAYGIIALIQEQTFLATFCFTVTGAALGFLWYNSHPAQMFMGDTGALALGGGLATAAFMTGQWLVLPLIGIVFVLEGASDVIQVGYYRLSGGKRIFRMAPLHHHFEKLGWSEPQVVQRFWLIGILGAVVGTILAMEV</sequence>
<dbReference type="InterPro" id="IPR000715">
    <property type="entry name" value="Glycosyl_transferase_4"/>
</dbReference>
<gene>
    <name evidence="8" type="ORF">LCGC14_2951390</name>
</gene>
<dbReference type="GO" id="GO:0008963">
    <property type="term" value="F:phospho-N-acetylmuramoyl-pentapeptide-transferase activity"/>
    <property type="evidence" value="ECO:0007669"/>
    <property type="project" value="InterPro"/>
</dbReference>
<dbReference type="GO" id="GO:0044038">
    <property type="term" value="P:cell wall macromolecule biosynthetic process"/>
    <property type="evidence" value="ECO:0007669"/>
    <property type="project" value="TreeGrafter"/>
</dbReference>
<feature type="transmembrane region" description="Helical" evidence="7">
    <location>
        <begin position="47"/>
        <end position="70"/>
    </location>
</feature>
<evidence type="ECO:0008006" key="9">
    <source>
        <dbReference type="Google" id="ProtNLM"/>
    </source>
</evidence>
<feature type="transmembrane region" description="Helical" evidence="7">
    <location>
        <begin position="197"/>
        <end position="216"/>
    </location>
</feature>
<evidence type="ECO:0000256" key="4">
    <source>
        <dbReference type="ARBA" id="ARBA00022692"/>
    </source>
</evidence>
<dbReference type="EMBL" id="LAZR01059477">
    <property type="protein sequence ID" value="KKK67707.1"/>
    <property type="molecule type" value="Genomic_DNA"/>
</dbReference>
<dbReference type="GO" id="GO:0071555">
    <property type="term" value="P:cell wall organization"/>
    <property type="evidence" value="ECO:0007669"/>
    <property type="project" value="TreeGrafter"/>
</dbReference>
<dbReference type="InterPro" id="IPR003524">
    <property type="entry name" value="PNAcMuramoyl-5peptid_Trfase"/>
</dbReference>
<accession>A0A0F8XEW7</accession>
<dbReference type="AlphaFoldDB" id="A0A0F8XEW7"/>
<keyword evidence="3" id="KW-0808">Transferase</keyword>
<feature type="transmembrane region" description="Helical" evidence="7">
    <location>
        <begin position="6"/>
        <end position="26"/>
    </location>
</feature>
<evidence type="ECO:0000256" key="7">
    <source>
        <dbReference type="SAM" id="Phobius"/>
    </source>
</evidence>
<feature type="transmembrane region" description="Helical" evidence="7">
    <location>
        <begin position="76"/>
        <end position="98"/>
    </location>
</feature>
<comment type="caution">
    <text evidence="8">The sequence shown here is derived from an EMBL/GenBank/DDBJ whole genome shotgun (WGS) entry which is preliminary data.</text>
</comment>
<dbReference type="Pfam" id="PF00953">
    <property type="entry name" value="Glycos_transf_4"/>
    <property type="match status" value="1"/>
</dbReference>
<protein>
    <recommendedName>
        <fullName evidence="9">Phospho-N-acetylmuramoyl-pentapeptide-transferase</fullName>
    </recommendedName>
</protein>
<dbReference type="PROSITE" id="PS01347">
    <property type="entry name" value="MRAY_1"/>
    <property type="match status" value="1"/>
</dbReference>
<evidence type="ECO:0000256" key="1">
    <source>
        <dbReference type="ARBA" id="ARBA00004141"/>
    </source>
</evidence>
<dbReference type="NCBIfam" id="TIGR00445">
    <property type="entry name" value="mraY"/>
    <property type="match status" value="1"/>
</dbReference>
<proteinExistence type="inferred from homology"/>
<feature type="transmembrane region" description="Helical" evidence="7">
    <location>
        <begin position="173"/>
        <end position="191"/>
    </location>
</feature>
<dbReference type="CDD" id="cd06852">
    <property type="entry name" value="GT_MraY"/>
    <property type="match status" value="1"/>
</dbReference>
<feature type="transmembrane region" description="Helical" evidence="7">
    <location>
        <begin position="297"/>
        <end position="317"/>
    </location>
</feature>
<feature type="transmembrane region" description="Helical" evidence="7">
    <location>
        <begin position="110"/>
        <end position="127"/>
    </location>
</feature>
<evidence type="ECO:0000256" key="6">
    <source>
        <dbReference type="ARBA" id="ARBA00023136"/>
    </source>
</evidence>
<comment type="subcellular location">
    <subcellularLocation>
        <location evidence="1">Membrane</location>
        <topology evidence="1">Multi-pass membrane protein</topology>
    </subcellularLocation>
</comment>
<evidence type="ECO:0000313" key="8">
    <source>
        <dbReference type="EMBL" id="KKK67707.1"/>
    </source>
</evidence>
<comment type="similarity">
    <text evidence="2">Belongs to the glycosyltransferase 4 family. MraY subfamily.</text>
</comment>